<organism evidence="2 3">
    <name type="scientific">Singulisphaera acidiphila (strain ATCC BAA-1392 / DSM 18658 / VKM B-2454 / MOB10)</name>
    <dbReference type="NCBI Taxonomy" id="886293"/>
    <lineage>
        <taxon>Bacteria</taxon>
        <taxon>Pseudomonadati</taxon>
        <taxon>Planctomycetota</taxon>
        <taxon>Planctomycetia</taxon>
        <taxon>Isosphaerales</taxon>
        <taxon>Isosphaeraceae</taxon>
        <taxon>Singulisphaera</taxon>
    </lineage>
</organism>
<accession>L0DCS2</accession>
<feature type="region of interest" description="Disordered" evidence="1">
    <location>
        <begin position="33"/>
        <end position="60"/>
    </location>
</feature>
<dbReference type="EMBL" id="CP003364">
    <property type="protein sequence ID" value="AGA27174.1"/>
    <property type="molecule type" value="Genomic_DNA"/>
</dbReference>
<protein>
    <submittedName>
        <fullName evidence="2">Uncharacterized protein</fullName>
    </submittedName>
</protein>
<dbReference type="KEGG" id="saci:Sinac_2885"/>
<evidence type="ECO:0000313" key="3">
    <source>
        <dbReference type="Proteomes" id="UP000010798"/>
    </source>
</evidence>
<sequence length="76" mass="8996">MPSRFPNHFQCNNLRHFLNEAHILLLLKMETSSRSPPIEGARSPATAVSRRHRPEDHLSTEARRFRETVNRWHKEP</sequence>
<dbReference type="HOGENOM" id="CLU_2652500_0_0_0"/>
<keyword evidence="3" id="KW-1185">Reference proteome</keyword>
<proteinExistence type="predicted"/>
<name>L0DCS2_SINAD</name>
<dbReference type="Proteomes" id="UP000010798">
    <property type="component" value="Chromosome"/>
</dbReference>
<evidence type="ECO:0000313" key="2">
    <source>
        <dbReference type="EMBL" id="AGA27174.1"/>
    </source>
</evidence>
<dbReference type="AlphaFoldDB" id="L0DCS2"/>
<gene>
    <name evidence="2" type="ordered locus">Sinac_2885</name>
</gene>
<reference evidence="2 3" key="1">
    <citation type="submission" date="2012-02" db="EMBL/GenBank/DDBJ databases">
        <title>Complete sequence of chromosome of Singulisphaera acidiphila DSM 18658.</title>
        <authorList>
            <consortium name="US DOE Joint Genome Institute (JGI-PGF)"/>
            <person name="Lucas S."/>
            <person name="Copeland A."/>
            <person name="Lapidus A."/>
            <person name="Glavina del Rio T."/>
            <person name="Dalin E."/>
            <person name="Tice H."/>
            <person name="Bruce D."/>
            <person name="Goodwin L."/>
            <person name="Pitluck S."/>
            <person name="Peters L."/>
            <person name="Ovchinnikova G."/>
            <person name="Chertkov O."/>
            <person name="Kyrpides N."/>
            <person name="Mavromatis K."/>
            <person name="Ivanova N."/>
            <person name="Brettin T."/>
            <person name="Detter J.C."/>
            <person name="Han C."/>
            <person name="Larimer F."/>
            <person name="Land M."/>
            <person name="Hauser L."/>
            <person name="Markowitz V."/>
            <person name="Cheng J.-F."/>
            <person name="Hugenholtz P."/>
            <person name="Woyke T."/>
            <person name="Wu D."/>
            <person name="Tindall B."/>
            <person name="Pomrenke H."/>
            <person name="Brambilla E."/>
            <person name="Klenk H.-P."/>
            <person name="Eisen J.A."/>
        </authorList>
    </citation>
    <scope>NUCLEOTIDE SEQUENCE [LARGE SCALE GENOMIC DNA]</scope>
    <source>
        <strain evidence="3">ATCC BAA-1392 / DSM 18658 / VKM B-2454 / MOB10</strain>
    </source>
</reference>
<evidence type="ECO:0000256" key="1">
    <source>
        <dbReference type="SAM" id="MobiDB-lite"/>
    </source>
</evidence>